<keyword evidence="2" id="KW-1185">Reference proteome</keyword>
<name>A0ABV7WHI2_9MICO</name>
<evidence type="ECO:0000313" key="1">
    <source>
        <dbReference type="EMBL" id="MFC3689279.1"/>
    </source>
</evidence>
<gene>
    <name evidence="1" type="ORF">ACFOLH_13095</name>
</gene>
<sequence length="115" mass="12296">MPQPLLASRLVGADEAVRLLEALRAAPEGTGPDNPRNCASDVQLGEELVVLRVSDVDQSREVVVRYSGCSGHGTDDGTVRRELSSGLLQPLLVGSLRPDMLSSQVQRLMTQGSSR</sequence>
<organism evidence="1 2">
    <name type="scientific">Aquipuribacter hungaricus</name>
    <dbReference type="NCBI Taxonomy" id="545624"/>
    <lineage>
        <taxon>Bacteria</taxon>
        <taxon>Bacillati</taxon>
        <taxon>Actinomycetota</taxon>
        <taxon>Actinomycetes</taxon>
        <taxon>Micrococcales</taxon>
        <taxon>Intrasporangiaceae</taxon>
        <taxon>Aquipuribacter</taxon>
    </lineage>
</organism>
<accession>A0ABV7WHI2</accession>
<protein>
    <submittedName>
        <fullName evidence="1">Uncharacterized protein</fullName>
    </submittedName>
</protein>
<reference evidence="2" key="1">
    <citation type="journal article" date="2019" name="Int. J. Syst. Evol. Microbiol.">
        <title>The Global Catalogue of Microorganisms (GCM) 10K type strain sequencing project: providing services to taxonomists for standard genome sequencing and annotation.</title>
        <authorList>
            <consortium name="The Broad Institute Genomics Platform"/>
            <consortium name="The Broad Institute Genome Sequencing Center for Infectious Disease"/>
            <person name="Wu L."/>
            <person name="Ma J."/>
        </authorList>
    </citation>
    <scope>NUCLEOTIDE SEQUENCE [LARGE SCALE GENOMIC DNA]</scope>
    <source>
        <strain evidence="2">NCAIM B.02333</strain>
    </source>
</reference>
<evidence type="ECO:0000313" key="2">
    <source>
        <dbReference type="Proteomes" id="UP001595685"/>
    </source>
</evidence>
<proteinExistence type="predicted"/>
<dbReference type="EMBL" id="JBHRWW010000008">
    <property type="protein sequence ID" value="MFC3689279.1"/>
    <property type="molecule type" value="Genomic_DNA"/>
</dbReference>
<dbReference type="RefSeq" id="WP_340288601.1">
    <property type="nucleotide sequence ID" value="NZ_JBBEOI010000002.1"/>
</dbReference>
<comment type="caution">
    <text evidence="1">The sequence shown here is derived from an EMBL/GenBank/DDBJ whole genome shotgun (WGS) entry which is preliminary data.</text>
</comment>
<dbReference type="Proteomes" id="UP001595685">
    <property type="component" value="Unassembled WGS sequence"/>
</dbReference>